<dbReference type="SUPFAM" id="SSF48371">
    <property type="entry name" value="ARM repeat"/>
    <property type="match status" value="1"/>
</dbReference>
<dbReference type="GO" id="GO:0072542">
    <property type="term" value="F:protein phosphatase activator activity"/>
    <property type="evidence" value="ECO:0007669"/>
    <property type="project" value="TreeGrafter"/>
</dbReference>
<dbReference type="InterPro" id="IPR006887">
    <property type="entry name" value="P4R3-like_central_dom"/>
</dbReference>
<dbReference type="Ensembl" id="ENSBIXT00005023566.1">
    <property type="protein sequence ID" value="ENSBIXP00005013621.1"/>
    <property type="gene ID" value="ENSBIXG00005017770.1"/>
</dbReference>
<evidence type="ECO:0000259" key="4">
    <source>
        <dbReference type="Pfam" id="PF22972"/>
    </source>
</evidence>
<dbReference type="Pfam" id="PF22972">
    <property type="entry name" value="EVH1_PP4R3"/>
    <property type="match status" value="1"/>
</dbReference>
<dbReference type="InterPro" id="IPR011993">
    <property type="entry name" value="PH-like_dom_sf"/>
</dbReference>
<evidence type="ECO:0000256" key="1">
    <source>
        <dbReference type="ARBA" id="ARBA00008809"/>
    </source>
</evidence>
<evidence type="ECO:0000313" key="5">
    <source>
        <dbReference type="Ensembl" id="ENSBIXP00005013621.1"/>
    </source>
</evidence>
<dbReference type="GO" id="GO:0006974">
    <property type="term" value="P:DNA damage response"/>
    <property type="evidence" value="ECO:0007669"/>
    <property type="project" value="TreeGrafter"/>
</dbReference>
<dbReference type="Proteomes" id="UP000429181">
    <property type="component" value="Chromosome 11"/>
</dbReference>
<dbReference type="SUPFAM" id="SSF50729">
    <property type="entry name" value="PH domain-like"/>
    <property type="match status" value="1"/>
</dbReference>
<feature type="compositionally biased region" description="Acidic residues" evidence="2">
    <location>
        <begin position="628"/>
        <end position="639"/>
    </location>
</feature>
<dbReference type="GO" id="GO:0005654">
    <property type="term" value="C:nucleoplasm"/>
    <property type="evidence" value="ECO:0007669"/>
    <property type="project" value="TreeGrafter"/>
</dbReference>
<dbReference type="Gene3D" id="2.30.29.30">
    <property type="entry name" value="Pleckstrin-homology domain (PH domain)/Phosphotyrosine-binding domain (PTB)"/>
    <property type="match status" value="1"/>
</dbReference>
<sequence>MSDTRRRVKVYTLNEDRQWDDRGTGHVSSTYVEELKGMSLLVRAESDGSLLLESKINPNTAYQKQQDTLIVWSEAENYDLALSFQEKAGCDEIWEKICQVQGKDPSVEVTQDLIDESEEERFEEMPETSHLIDLPTCELNKLEEIADLVTSVLSSPIRREKLALALENEGYIKKLLQLFQACENLENTEGLHHLYEIIRGILFLNKATLFEVMFSDECIMDVVGCLEYDPALAQPKRHREFLTKTAKFKEVIPITDSELRQKIHQTYRVQYIQDIILPTPSVFEENFLSTLTSFIFFNKVEIVSMLQEDEKFLSEVFAQLTDEATDDDKRRELVNFFKEFCAFSQTLQPQNRDAFFKTLAKLGILPALEIVMGMDDLQVRSAATDIFSYLVEFSPSMVREFVMQEAQQSDDDILLINVVIEQMICDTDPELGGAVQLMGLLRTLIDPENMLATTNKTEKSEFLNFFYNHCMHVLTAPLLTNTSEDRREKDNVVGSNKSSTICPGALRFMRRIIGLKDEFYNRYITKGNLFEPVVNALLDNGTRYNLLNSAVIELFEFIRVEDIKSLTAHIVENFYKALESIEYVQTFKGLKTKYEQEKDRQNQKLNSVPSILRSNRFRRDAKALEEDEEMWFNEDDEEEGKTVVAPVEKSKAEDDFPDSYEKFMETKKAKESEDKENLPKRTSSGGFKFTFSHSTSAANGANSTNSKSVVAQTPPASSNGSSSKTTNLATSVTATKGSLVGLVDYPDDEEEEEEEETSPRKRPRLGS</sequence>
<dbReference type="InterPro" id="IPR016024">
    <property type="entry name" value="ARM-type_fold"/>
</dbReference>
<comment type="similarity">
    <text evidence="1">Belongs to the SMEK family.</text>
</comment>
<dbReference type="PANTHER" id="PTHR23318:SF18">
    <property type="entry name" value="SERINE_THREONINE-PROTEIN PHOSPHATASE 4 REGULATORY SUBUNIT 3B"/>
    <property type="match status" value="1"/>
</dbReference>
<organism evidence="5 6">
    <name type="scientific">Bos indicus x Bos taurus</name>
    <name type="common">Hybrid cattle</name>
    <dbReference type="NCBI Taxonomy" id="30522"/>
    <lineage>
        <taxon>Eukaryota</taxon>
        <taxon>Metazoa</taxon>
        <taxon>Chordata</taxon>
        <taxon>Craniata</taxon>
        <taxon>Vertebrata</taxon>
        <taxon>Euteleostomi</taxon>
        <taxon>Mammalia</taxon>
        <taxon>Eutheria</taxon>
        <taxon>Laurasiatheria</taxon>
        <taxon>Artiodactyla</taxon>
        <taxon>Ruminantia</taxon>
        <taxon>Pecora</taxon>
        <taxon>Bovidae</taxon>
        <taxon>Bovinae</taxon>
        <taxon>Bos</taxon>
    </lineage>
</organism>
<feature type="domain" description="PP4R3 EVH1-like" evidence="4">
    <location>
        <begin position="5"/>
        <end position="101"/>
    </location>
</feature>
<dbReference type="GO" id="GO:0030289">
    <property type="term" value="C:protein phosphatase 4 complex"/>
    <property type="evidence" value="ECO:0007669"/>
    <property type="project" value="TreeGrafter"/>
</dbReference>
<feature type="compositionally biased region" description="Acidic residues" evidence="2">
    <location>
        <begin position="745"/>
        <end position="756"/>
    </location>
</feature>
<evidence type="ECO:0000256" key="2">
    <source>
        <dbReference type="SAM" id="MobiDB-lite"/>
    </source>
</evidence>
<feature type="compositionally biased region" description="Polar residues" evidence="2">
    <location>
        <begin position="680"/>
        <end position="736"/>
    </location>
</feature>
<dbReference type="GeneTree" id="ENSGT00390000018199"/>
<feature type="domain" description="Serine/threonine-protein phosphatase 4 regulatory subunit 3-like central" evidence="3">
    <location>
        <begin position="504"/>
        <end position="596"/>
    </location>
</feature>
<gene>
    <name evidence="5" type="primary">PPP4R3B</name>
</gene>
<dbReference type="FunFam" id="2.30.29.30:FF:000051">
    <property type="entry name" value="Serine/threonine-protein phosphatase 4 regulatory subunit 3B"/>
    <property type="match status" value="1"/>
</dbReference>
<evidence type="ECO:0000259" key="3">
    <source>
        <dbReference type="Pfam" id="PF04802"/>
    </source>
</evidence>
<reference evidence="5 6" key="1">
    <citation type="submission" date="2018-11" db="EMBL/GenBank/DDBJ databases">
        <title>Haplotype-resolved cattle genomes.</title>
        <authorList>
            <person name="Low W.Y."/>
            <person name="Tearle R."/>
            <person name="Bickhart D.M."/>
            <person name="Rosen B.D."/>
            <person name="Koren S."/>
            <person name="Rhie A."/>
            <person name="Hiendleder S."/>
            <person name="Phillippy A.M."/>
            <person name="Smith T.P.L."/>
            <person name="Williams J.L."/>
        </authorList>
    </citation>
    <scope>NUCLEOTIDE SEQUENCE [LARGE SCALE GENOMIC DNA]</scope>
</reference>
<evidence type="ECO:0000313" key="6">
    <source>
        <dbReference type="Proteomes" id="UP000429181"/>
    </source>
</evidence>
<dbReference type="AlphaFoldDB" id="A0A4W2G645"/>
<feature type="compositionally biased region" description="Basic and acidic residues" evidence="2">
    <location>
        <begin position="648"/>
        <end position="679"/>
    </location>
</feature>
<dbReference type="Pfam" id="PF04802">
    <property type="entry name" value="PP4R3"/>
    <property type="match status" value="2"/>
</dbReference>
<reference evidence="5" key="2">
    <citation type="submission" date="2025-08" db="UniProtKB">
        <authorList>
            <consortium name="Ensembl"/>
        </authorList>
    </citation>
    <scope>IDENTIFICATION</scope>
</reference>
<accession>A0A4W2G645</accession>
<dbReference type="InterPro" id="IPR055236">
    <property type="entry name" value="EVH1_PP4R3"/>
</dbReference>
<name>A0A4W2G645_BOBOX</name>
<feature type="domain" description="Serine/threonine-protein phosphatase 4 regulatory subunit 3-like central" evidence="3">
    <location>
        <begin position="144"/>
        <end position="497"/>
    </location>
</feature>
<dbReference type="PANTHER" id="PTHR23318">
    <property type="entry name" value="ATP SYNTHASE GAMMA-RELATED"/>
    <property type="match status" value="1"/>
</dbReference>
<proteinExistence type="inferred from homology"/>
<feature type="region of interest" description="Disordered" evidence="2">
    <location>
        <begin position="628"/>
        <end position="767"/>
    </location>
</feature>
<protein>
    <submittedName>
        <fullName evidence="5">Protein phosphatase 4 regulatory subunit 3B</fullName>
    </submittedName>
</protein>
<dbReference type="InterPro" id="IPR051137">
    <property type="entry name" value="PP4R3-like"/>
</dbReference>